<organism evidence="2 3">
    <name type="scientific">Lithocarpus litseifolius</name>
    <dbReference type="NCBI Taxonomy" id="425828"/>
    <lineage>
        <taxon>Eukaryota</taxon>
        <taxon>Viridiplantae</taxon>
        <taxon>Streptophyta</taxon>
        <taxon>Embryophyta</taxon>
        <taxon>Tracheophyta</taxon>
        <taxon>Spermatophyta</taxon>
        <taxon>Magnoliopsida</taxon>
        <taxon>eudicotyledons</taxon>
        <taxon>Gunneridae</taxon>
        <taxon>Pentapetalae</taxon>
        <taxon>rosids</taxon>
        <taxon>fabids</taxon>
        <taxon>Fagales</taxon>
        <taxon>Fagaceae</taxon>
        <taxon>Lithocarpus</taxon>
    </lineage>
</organism>
<sequence>MVCESALAIRQWEPNFKASAATFSSSAVWIRLPELPIEYYEPEALKEIGAAIGHVLRIDARTVNGHRRRFARLCVQVKLEQPLIKTIMIGKFAQSVMYEELNALCCSCGRVGHKKDVCPYLIRAPPSPPTQKNTPSQVDSVPSVDQQGDQKEYEPYGQWMVAMQCKKPRKLSPKVQLGGKI</sequence>
<dbReference type="AlphaFoldDB" id="A0AAW2CWP3"/>
<proteinExistence type="predicted"/>
<evidence type="ECO:0008006" key="4">
    <source>
        <dbReference type="Google" id="ProtNLM"/>
    </source>
</evidence>
<reference evidence="2 3" key="1">
    <citation type="submission" date="2024-01" db="EMBL/GenBank/DDBJ databases">
        <title>A telomere-to-telomere, gap-free genome of sweet tea (Lithocarpus litseifolius).</title>
        <authorList>
            <person name="Zhou J."/>
        </authorList>
    </citation>
    <scope>NUCLEOTIDE SEQUENCE [LARGE SCALE GENOMIC DNA]</scope>
    <source>
        <strain evidence="2">Zhou-2022a</strain>
        <tissue evidence="2">Leaf</tissue>
    </source>
</reference>
<keyword evidence="3" id="KW-1185">Reference proteome</keyword>
<dbReference type="InterPro" id="IPR040256">
    <property type="entry name" value="At4g02000-like"/>
</dbReference>
<dbReference type="PANTHER" id="PTHR31286">
    <property type="entry name" value="GLYCINE-RICH CELL WALL STRUCTURAL PROTEIN 1.8-LIKE"/>
    <property type="match status" value="1"/>
</dbReference>
<protein>
    <recommendedName>
        <fullName evidence="4">CCHC-type domain-containing protein</fullName>
    </recommendedName>
</protein>
<feature type="compositionally biased region" description="Polar residues" evidence="1">
    <location>
        <begin position="130"/>
        <end position="147"/>
    </location>
</feature>
<dbReference type="PANTHER" id="PTHR31286:SF99">
    <property type="entry name" value="DUF4283 DOMAIN-CONTAINING PROTEIN"/>
    <property type="match status" value="1"/>
</dbReference>
<name>A0AAW2CWP3_9ROSI</name>
<evidence type="ECO:0000313" key="2">
    <source>
        <dbReference type="EMBL" id="KAL0002718.1"/>
    </source>
</evidence>
<dbReference type="EMBL" id="JAZDWU010000005">
    <property type="protein sequence ID" value="KAL0002718.1"/>
    <property type="molecule type" value="Genomic_DNA"/>
</dbReference>
<gene>
    <name evidence="2" type="ORF">SO802_016499</name>
</gene>
<dbReference type="Proteomes" id="UP001459277">
    <property type="component" value="Unassembled WGS sequence"/>
</dbReference>
<evidence type="ECO:0000256" key="1">
    <source>
        <dbReference type="SAM" id="MobiDB-lite"/>
    </source>
</evidence>
<feature type="region of interest" description="Disordered" evidence="1">
    <location>
        <begin position="125"/>
        <end position="150"/>
    </location>
</feature>
<comment type="caution">
    <text evidence="2">The sequence shown here is derived from an EMBL/GenBank/DDBJ whole genome shotgun (WGS) entry which is preliminary data.</text>
</comment>
<accession>A0AAW2CWP3</accession>
<evidence type="ECO:0000313" key="3">
    <source>
        <dbReference type="Proteomes" id="UP001459277"/>
    </source>
</evidence>